<dbReference type="Proteomes" id="UP000001997">
    <property type="component" value="Unassembled WGS sequence"/>
</dbReference>
<dbReference type="InParanoid" id="A5DRK6"/>
<dbReference type="GeneID" id="5123908"/>
<dbReference type="HOGENOM" id="CLU_953487_0_0_1"/>
<evidence type="ECO:0000256" key="1">
    <source>
        <dbReference type="SAM" id="Coils"/>
    </source>
</evidence>
<evidence type="ECO:0000313" key="3">
    <source>
        <dbReference type="Proteomes" id="UP000001997"/>
    </source>
</evidence>
<dbReference type="KEGG" id="pgu:PGUG_05907"/>
<feature type="coiled-coil region" evidence="1">
    <location>
        <begin position="9"/>
        <end position="54"/>
    </location>
</feature>
<accession>A5DRK6</accession>
<gene>
    <name evidence="2" type="ORF">PGUG_05907</name>
</gene>
<sequence length="292" mass="33635">MTFIQPYSNERLNMNLMKLKEELNEKLDELSGKLDELNEKLNEVNEKANQNTDKNSIENGLENLSVNEKTDQPIDSDRVKINNRIGDNEIVIKDFNYQHGADEAYFGVEYKIDDAVKSAVQEIRNHVVNHNQERSRTDRNVWYREHDAIPKDFNPMGQSHNVSMAALDQMIKEGVQGPVDAHNAFAIGINSIAQTMHDIFKLGMDICVQEQAKEFTKKLLLDGITKAYQSIQESTLSIINMEELKYLTRREKTEKEDEEIFKQRAMPESQNKKTAFGQVRSPPIFGAYRSSY</sequence>
<dbReference type="RefSeq" id="XP_001482144.2">
    <property type="nucleotide sequence ID" value="XM_001482094.1"/>
</dbReference>
<keyword evidence="1" id="KW-0175">Coiled coil</keyword>
<name>A5DRK6_PICGU</name>
<proteinExistence type="predicted"/>
<reference evidence="2 3" key="1">
    <citation type="journal article" date="2009" name="Nature">
        <title>Evolution of pathogenicity and sexual reproduction in eight Candida genomes.</title>
        <authorList>
            <person name="Butler G."/>
            <person name="Rasmussen M.D."/>
            <person name="Lin M.F."/>
            <person name="Santos M.A."/>
            <person name="Sakthikumar S."/>
            <person name="Munro C.A."/>
            <person name="Rheinbay E."/>
            <person name="Grabherr M."/>
            <person name="Forche A."/>
            <person name="Reedy J.L."/>
            <person name="Agrafioti I."/>
            <person name="Arnaud M.B."/>
            <person name="Bates S."/>
            <person name="Brown A.J."/>
            <person name="Brunke S."/>
            <person name="Costanzo M.C."/>
            <person name="Fitzpatrick D.A."/>
            <person name="de Groot P.W."/>
            <person name="Harris D."/>
            <person name="Hoyer L.L."/>
            <person name="Hube B."/>
            <person name="Klis F.M."/>
            <person name="Kodira C."/>
            <person name="Lennard N."/>
            <person name="Logue M.E."/>
            <person name="Martin R."/>
            <person name="Neiman A.M."/>
            <person name="Nikolaou E."/>
            <person name="Quail M.A."/>
            <person name="Quinn J."/>
            <person name="Santos M.C."/>
            <person name="Schmitzberger F.F."/>
            <person name="Sherlock G."/>
            <person name="Shah P."/>
            <person name="Silverstein K.A."/>
            <person name="Skrzypek M.S."/>
            <person name="Soll D."/>
            <person name="Staggs R."/>
            <person name="Stansfield I."/>
            <person name="Stumpf M.P."/>
            <person name="Sudbery P.E."/>
            <person name="Srikantha T."/>
            <person name="Zeng Q."/>
            <person name="Berman J."/>
            <person name="Berriman M."/>
            <person name="Heitman J."/>
            <person name="Gow N.A."/>
            <person name="Lorenz M.C."/>
            <person name="Birren B.W."/>
            <person name="Kellis M."/>
            <person name="Cuomo C.A."/>
        </authorList>
    </citation>
    <scope>NUCLEOTIDE SEQUENCE [LARGE SCALE GENOMIC DNA]</scope>
    <source>
        <strain evidence="3">ATCC 6260 / CBS 566 / DSM 6381 / JCM 1539 / NBRC 10279 / NRRL Y-324</strain>
    </source>
</reference>
<protein>
    <submittedName>
        <fullName evidence="2">Uncharacterized protein</fullName>
    </submittedName>
</protein>
<dbReference type="VEuPathDB" id="FungiDB:PGUG_05907"/>
<dbReference type="EMBL" id="CH408162">
    <property type="protein sequence ID" value="EDK41809.2"/>
    <property type="molecule type" value="Genomic_DNA"/>
</dbReference>
<organism evidence="2 3">
    <name type="scientific">Meyerozyma guilliermondii (strain ATCC 6260 / CBS 566 / DSM 6381 / JCM 1539 / NBRC 10279 / NRRL Y-324)</name>
    <name type="common">Yeast</name>
    <name type="synonym">Candida guilliermondii</name>
    <dbReference type="NCBI Taxonomy" id="294746"/>
    <lineage>
        <taxon>Eukaryota</taxon>
        <taxon>Fungi</taxon>
        <taxon>Dikarya</taxon>
        <taxon>Ascomycota</taxon>
        <taxon>Saccharomycotina</taxon>
        <taxon>Pichiomycetes</taxon>
        <taxon>Debaryomycetaceae</taxon>
        <taxon>Meyerozyma</taxon>
    </lineage>
</organism>
<dbReference type="AlphaFoldDB" id="A5DRK6"/>
<keyword evidence="3" id="KW-1185">Reference proteome</keyword>
<dbReference type="OrthoDB" id="10377743at2759"/>
<evidence type="ECO:0000313" key="2">
    <source>
        <dbReference type="EMBL" id="EDK41809.2"/>
    </source>
</evidence>